<dbReference type="RefSeq" id="XP_047773261.1">
    <property type="nucleotide sequence ID" value="XM_047928104.1"/>
</dbReference>
<organism evidence="2 3">
    <name type="scientific">Rhodofomes roseus</name>
    <dbReference type="NCBI Taxonomy" id="34475"/>
    <lineage>
        <taxon>Eukaryota</taxon>
        <taxon>Fungi</taxon>
        <taxon>Dikarya</taxon>
        <taxon>Basidiomycota</taxon>
        <taxon>Agaricomycotina</taxon>
        <taxon>Agaricomycetes</taxon>
        <taxon>Polyporales</taxon>
        <taxon>Rhodofomes</taxon>
    </lineage>
</organism>
<evidence type="ECO:0000256" key="1">
    <source>
        <dbReference type="SAM" id="MobiDB-lite"/>
    </source>
</evidence>
<comment type="caution">
    <text evidence="2">The sequence shown here is derived from an EMBL/GenBank/DDBJ whole genome shotgun (WGS) entry which is preliminary data.</text>
</comment>
<reference evidence="2 3" key="1">
    <citation type="journal article" date="2021" name="Environ. Microbiol.">
        <title>Gene family expansions and transcriptome signatures uncover fungal adaptations to wood decay.</title>
        <authorList>
            <person name="Hage H."/>
            <person name="Miyauchi S."/>
            <person name="Viragh M."/>
            <person name="Drula E."/>
            <person name="Min B."/>
            <person name="Chaduli D."/>
            <person name="Navarro D."/>
            <person name="Favel A."/>
            <person name="Norest M."/>
            <person name="Lesage-Meessen L."/>
            <person name="Balint B."/>
            <person name="Merenyi Z."/>
            <person name="de Eugenio L."/>
            <person name="Morin E."/>
            <person name="Martinez A.T."/>
            <person name="Baldrian P."/>
            <person name="Stursova M."/>
            <person name="Martinez M.J."/>
            <person name="Novotny C."/>
            <person name="Magnuson J.K."/>
            <person name="Spatafora J.W."/>
            <person name="Maurice S."/>
            <person name="Pangilinan J."/>
            <person name="Andreopoulos W."/>
            <person name="LaButti K."/>
            <person name="Hundley H."/>
            <person name="Na H."/>
            <person name="Kuo A."/>
            <person name="Barry K."/>
            <person name="Lipzen A."/>
            <person name="Henrissat B."/>
            <person name="Riley R."/>
            <person name="Ahrendt S."/>
            <person name="Nagy L.G."/>
            <person name="Grigoriev I.V."/>
            <person name="Martin F."/>
            <person name="Rosso M.N."/>
        </authorList>
    </citation>
    <scope>NUCLEOTIDE SEQUENCE [LARGE SCALE GENOMIC DNA]</scope>
    <source>
        <strain evidence="2 3">CIRM-BRFM 1785</strain>
    </source>
</reference>
<evidence type="ECO:0000313" key="3">
    <source>
        <dbReference type="Proteomes" id="UP000814176"/>
    </source>
</evidence>
<feature type="compositionally biased region" description="Basic and acidic residues" evidence="1">
    <location>
        <begin position="59"/>
        <end position="72"/>
    </location>
</feature>
<accession>A0ABQ8JZU3</accession>
<sequence>MCGTVTSAAFEAELRIRRPDKASVADVETKDAVPEHEVESEIPIAPPPRLARPQVQARADPEGAPHGRRTEAEGLTGVARLHAGIQESHRAIPRLSTDA</sequence>
<feature type="region of interest" description="Disordered" evidence="1">
    <location>
        <begin position="26"/>
        <end position="72"/>
    </location>
</feature>
<evidence type="ECO:0000313" key="2">
    <source>
        <dbReference type="EMBL" id="KAH9829898.1"/>
    </source>
</evidence>
<gene>
    <name evidence="2" type="ORF">C8Q71DRAFT_862987</name>
</gene>
<dbReference type="GeneID" id="72008836"/>
<proteinExistence type="predicted"/>
<protein>
    <submittedName>
        <fullName evidence="2">Uncharacterized protein</fullName>
    </submittedName>
</protein>
<dbReference type="Proteomes" id="UP000814176">
    <property type="component" value="Unassembled WGS sequence"/>
</dbReference>
<keyword evidence="3" id="KW-1185">Reference proteome</keyword>
<dbReference type="EMBL" id="JADCUA010000035">
    <property type="protein sequence ID" value="KAH9829898.1"/>
    <property type="molecule type" value="Genomic_DNA"/>
</dbReference>
<feature type="compositionally biased region" description="Basic and acidic residues" evidence="1">
    <location>
        <begin position="26"/>
        <end position="39"/>
    </location>
</feature>
<name>A0ABQ8JZU3_9APHY</name>